<evidence type="ECO:0000313" key="7">
    <source>
        <dbReference type="Proteomes" id="UP000199017"/>
    </source>
</evidence>
<dbReference type="CDD" id="cd05013">
    <property type="entry name" value="SIS_RpiR"/>
    <property type="match status" value="1"/>
</dbReference>
<dbReference type="GO" id="GO:0003677">
    <property type="term" value="F:DNA binding"/>
    <property type="evidence" value="ECO:0007669"/>
    <property type="project" value="UniProtKB-KW"/>
</dbReference>
<accession>A0A1G8NLP1</accession>
<dbReference type="Pfam" id="PF01380">
    <property type="entry name" value="SIS"/>
    <property type="match status" value="1"/>
</dbReference>
<dbReference type="InterPro" id="IPR000281">
    <property type="entry name" value="HTH_RpiR"/>
</dbReference>
<dbReference type="Gene3D" id="1.10.10.10">
    <property type="entry name" value="Winged helix-like DNA-binding domain superfamily/Winged helix DNA-binding domain"/>
    <property type="match status" value="1"/>
</dbReference>
<dbReference type="Pfam" id="PF01418">
    <property type="entry name" value="HTH_6"/>
    <property type="match status" value="1"/>
</dbReference>
<dbReference type="Gene3D" id="3.40.50.10490">
    <property type="entry name" value="Glucose-6-phosphate isomerase like protein, domain 1"/>
    <property type="match status" value="1"/>
</dbReference>
<dbReference type="PANTHER" id="PTHR30514">
    <property type="entry name" value="GLUCOKINASE"/>
    <property type="match status" value="1"/>
</dbReference>
<evidence type="ECO:0000313" key="6">
    <source>
        <dbReference type="EMBL" id="SDI80916.1"/>
    </source>
</evidence>
<dbReference type="EMBL" id="FNDU01000012">
    <property type="protein sequence ID" value="SDI80916.1"/>
    <property type="molecule type" value="Genomic_DNA"/>
</dbReference>
<keyword evidence="3" id="KW-0804">Transcription</keyword>
<keyword evidence="1" id="KW-0805">Transcription regulation</keyword>
<evidence type="ECO:0000256" key="3">
    <source>
        <dbReference type="ARBA" id="ARBA00023163"/>
    </source>
</evidence>
<dbReference type="InterPro" id="IPR001347">
    <property type="entry name" value="SIS_dom"/>
</dbReference>
<dbReference type="Proteomes" id="UP000199017">
    <property type="component" value="Unassembled WGS sequence"/>
</dbReference>
<dbReference type="PANTHER" id="PTHR30514:SF21">
    <property type="entry name" value="RPIR-FAMILY TRANSCRIPTIONAL REGULATOR"/>
    <property type="match status" value="1"/>
</dbReference>
<dbReference type="RefSeq" id="WP_091587062.1">
    <property type="nucleotide sequence ID" value="NZ_FNDU01000012.1"/>
</dbReference>
<feature type="domain" description="HTH rpiR-type" evidence="4">
    <location>
        <begin position="2"/>
        <end position="78"/>
    </location>
</feature>
<dbReference type="AlphaFoldDB" id="A0A1G8NLP1"/>
<sequence length="268" mass="30054">MGSIIGHIQVNYPKLSKMEKRIADYIMEHKEDLLNIHIGELAENIGVSEATITRFSRKVGCKNFVELKILLRDVVERNSETTGIIGSVDDIYDTVLQSTRQVLDEKALQIAVTWLEKANSIHIYGIESSGLSAEEMKKRMLRMGYKVDAHTDSHVMLINSSILGQEDVILAISNSGETREVIDACQLGKKQGAKVISITNHDQTPLSKTSDILLFTSNLKIHEAKGLINSQLSMIYVLDILSMMLVQNEQAAKRYKKTVNALNHYKKI</sequence>
<dbReference type="SUPFAM" id="SSF53697">
    <property type="entry name" value="SIS domain"/>
    <property type="match status" value="1"/>
</dbReference>
<dbReference type="SUPFAM" id="SSF46689">
    <property type="entry name" value="Homeodomain-like"/>
    <property type="match status" value="1"/>
</dbReference>
<keyword evidence="7" id="KW-1185">Reference proteome</keyword>
<evidence type="ECO:0000259" key="5">
    <source>
        <dbReference type="PROSITE" id="PS51464"/>
    </source>
</evidence>
<dbReference type="PROSITE" id="PS51464">
    <property type="entry name" value="SIS"/>
    <property type="match status" value="1"/>
</dbReference>
<reference evidence="6 7" key="1">
    <citation type="submission" date="2016-10" db="EMBL/GenBank/DDBJ databases">
        <authorList>
            <person name="de Groot N.N."/>
        </authorList>
    </citation>
    <scope>NUCLEOTIDE SEQUENCE [LARGE SCALE GENOMIC DNA]</scope>
    <source>
        <strain evidence="7">P4B,CCM 7963,CECT 7998,DSM 25260,IBRC-M 10614,KCTC 13821</strain>
    </source>
</reference>
<gene>
    <name evidence="6" type="ORF">SAMN05216352_11266</name>
</gene>
<dbReference type="InterPro" id="IPR009057">
    <property type="entry name" value="Homeodomain-like_sf"/>
</dbReference>
<dbReference type="GO" id="GO:0003700">
    <property type="term" value="F:DNA-binding transcription factor activity"/>
    <property type="evidence" value="ECO:0007669"/>
    <property type="project" value="InterPro"/>
</dbReference>
<dbReference type="InterPro" id="IPR046348">
    <property type="entry name" value="SIS_dom_sf"/>
</dbReference>
<evidence type="ECO:0000256" key="1">
    <source>
        <dbReference type="ARBA" id="ARBA00023015"/>
    </source>
</evidence>
<feature type="domain" description="SIS" evidence="5">
    <location>
        <begin position="111"/>
        <end position="251"/>
    </location>
</feature>
<dbReference type="InterPro" id="IPR047640">
    <property type="entry name" value="RpiR-like"/>
</dbReference>
<dbReference type="InterPro" id="IPR035472">
    <property type="entry name" value="RpiR-like_SIS"/>
</dbReference>
<dbReference type="InterPro" id="IPR036388">
    <property type="entry name" value="WH-like_DNA-bd_sf"/>
</dbReference>
<protein>
    <submittedName>
        <fullName evidence="6">Transcriptional regulator, RpiR family</fullName>
    </submittedName>
</protein>
<evidence type="ECO:0000256" key="2">
    <source>
        <dbReference type="ARBA" id="ARBA00023125"/>
    </source>
</evidence>
<dbReference type="GO" id="GO:0097367">
    <property type="term" value="F:carbohydrate derivative binding"/>
    <property type="evidence" value="ECO:0007669"/>
    <property type="project" value="InterPro"/>
</dbReference>
<dbReference type="GO" id="GO:1901135">
    <property type="term" value="P:carbohydrate derivative metabolic process"/>
    <property type="evidence" value="ECO:0007669"/>
    <property type="project" value="InterPro"/>
</dbReference>
<dbReference type="PROSITE" id="PS51071">
    <property type="entry name" value="HTH_RPIR"/>
    <property type="match status" value="1"/>
</dbReference>
<organism evidence="6 7">
    <name type="scientific">Alteribacillus bidgolensis</name>
    <dbReference type="NCBI Taxonomy" id="930129"/>
    <lineage>
        <taxon>Bacteria</taxon>
        <taxon>Bacillati</taxon>
        <taxon>Bacillota</taxon>
        <taxon>Bacilli</taxon>
        <taxon>Bacillales</taxon>
        <taxon>Bacillaceae</taxon>
        <taxon>Alteribacillus</taxon>
    </lineage>
</organism>
<evidence type="ECO:0000259" key="4">
    <source>
        <dbReference type="PROSITE" id="PS51071"/>
    </source>
</evidence>
<keyword evidence="2" id="KW-0238">DNA-binding</keyword>
<dbReference type="OrthoDB" id="1648815at2"/>
<proteinExistence type="predicted"/>
<name>A0A1G8NLP1_9BACI</name>
<dbReference type="STRING" id="930129.SAMN05216352_11266"/>